<dbReference type="EC" id="1.12.-.-" evidence="9"/>
<evidence type="ECO:0000256" key="3">
    <source>
        <dbReference type="ARBA" id="ARBA00022898"/>
    </source>
</evidence>
<keyword evidence="3 5" id="KW-0663">Pyridoxal phosphate</keyword>
<proteinExistence type="inferred from homology"/>
<dbReference type="AlphaFoldDB" id="A0A517YQY1"/>
<evidence type="ECO:0000313" key="10">
    <source>
        <dbReference type="Proteomes" id="UP000317369"/>
    </source>
</evidence>
<feature type="binding site" evidence="4">
    <location>
        <position position="346"/>
    </location>
    <ligand>
        <name>substrate</name>
    </ligand>
</feature>
<dbReference type="InterPro" id="IPR024169">
    <property type="entry name" value="SP_NH2Trfase/AEP_transaminase"/>
</dbReference>
<dbReference type="EMBL" id="CP036425">
    <property type="protein sequence ID" value="QDU32640.1"/>
    <property type="molecule type" value="Genomic_DNA"/>
</dbReference>
<dbReference type="GO" id="GO:0004760">
    <property type="term" value="F:L-serine-pyruvate transaminase activity"/>
    <property type="evidence" value="ECO:0007669"/>
    <property type="project" value="TreeGrafter"/>
</dbReference>
<dbReference type="PANTHER" id="PTHR21152">
    <property type="entry name" value="AMINOTRANSFERASE CLASS V"/>
    <property type="match status" value="1"/>
</dbReference>
<dbReference type="Gene3D" id="3.90.1150.10">
    <property type="entry name" value="Aspartate Aminotransferase, domain 1"/>
    <property type="match status" value="1"/>
</dbReference>
<dbReference type="OrthoDB" id="389074at2"/>
<keyword evidence="10" id="KW-1185">Reference proteome</keyword>
<dbReference type="InterPro" id="IPR020578">
    <property type="entry name" value="Aminotrans_V_PyrdxlP_BS"/>
</dbReference>
<dbReference type="GO" id="GO:0019265">
    <property type="term" value="P:glycine biosynthetic process, by transamination of glyoxylate"/>
    <property type="evidence" value="ECO:0007669"/>
    <property type="project" value="TreeGrafter"/>
</dbReference>
<evidence type="ECO:0000256" key="5">
    <source>
        <dbReference type="PIRSR" id="PIRSR000524-50"/>
    </source>
</evidence>
<accession>A0A517YQY1</accession>
<name>A0A517YQY1_9BACT</name>
<sequence length="391" mass="41962">MTATELKQRLLTPGPTAVPAEVLAELAKPIIHHRTKEFQAIFAELSALLQKVFKTEGPVLSIAGSGTTAFEAAQVCLVKPNSKVITCAGGKFGERWQDVYDVYSKFLNIEQIKINFDWGKAAPVDQIKKALDENPDVSVITICHSDTSTATASDVKAIAALAQKTDALLLVDGITSVGAFECEMDNWGIDALVTGSQKAMMLPPGLGYVGLGKRALKRLDEIEHDIPAYNLDLRKWVASHAKNDVPFTPPVALIRGQKVACELILKDGLDAKIAETKKLAKASREAFVAMGLELISDSPSESVTGVYYPEGVVDGKFRAGLRDNHGIHIAGGQSGRGAKWKGKIFRISHMGYVDFADTLACFAAMEVELAAQGFAIEQGVGVTAFEAAYNA</sequence>
<evidence type="ECO:0000256" key="4">
    <source>
        <dbReference type="PIRSR" id="PIRSR000524-1"/>
    </source>
</evidence>
<dbReference type="PANTHER" id="PTHR21152:SF40">
    <property type="entry name" value="ALANINE--GLYOXYLATE AMINOTRANSFERASE"/>
    <property type="match status" value="1"/>
</dbReference>
<dbReference type="KEGG" id="pcor:KS4_06740"/>
<dbReference type="Gene3D" id="3.40.640.10">
    <property type="entry name" value="Type I PLP-dependent aspartate aminotransferase-like (Major domain)"/>
    <property type="match status" value="1"/>
</dbReference>
<evidence type="ECO:0000256" key="1">
    <source>
        <dbReference type="ARBA" id="ARBA00001933"/>
    </source>
</evidence>
<gene>
    <name evidence="9" type="ORF">KS4_06740</name>
</gene>
<dbReference type="InterPro" id="IPR000192">
    <property type="entry name" value="Aminotrans_V_dom"/>
</dbReference>
<feature type="domain" description="Aminotransferase class V" evidence="8">
    <location>
        <begin position="30"/>
        <end position="334"/>
    </location>
</feature>
<dbReference type="RefSeq" id="WP_145074537.1">
    <property type="nucleotide sequence ID" value="NZ_CP036425.1"/>
</dbReference>
<organism evidence="9 10">
    <name type="scientific">Poriferisphaera corsica</name>
    <dbReference type="NCBI Taxonomy" id="2528020"/>
    <lineage>
        <taxon>Bacteria</taxon>
        <taxon>Pseudomonadati</taxon>
        <taxon>Planctomycetota</taxon>
        <taxon>Phycisphaerae</taxon>
        <taxon>Phycisphaerales</taxon>
        <taxon>Phycisphaeraceae</taxon>
        <taxon>Poriferisphaera</taxon>
    </lineage>
</organism>
<feature type="modified residue" description="N6-(pyridoxal phosphate)lysine" evidence="5">
    <location>
        <position position="198"/>
    </location>
</feature>
<dbReference type="Pfam" id="PF00266">
    <property type="entry name" value="Aminotran_5"/>
    <property type="match status" value="1"/>
</dbReference>
<comment type="similarity">
    <text evidence="2 6">Belongs to the class-V pyridoxal-phosphate-dependent aminotransferase family.</text>
</comment>
<evidence type="ECO:0000256" key="6">
    <source>
        <dbReference type="RuleBase" id="RU004075"/>
    </source>
</evidence>
<comment type="cofactor">
    <cofactor evidence="1 5 7">
        <name>pyridoxal 5'-phosphate</name>
        <dbReference type="ChEBI" id="CHEBI:597326"/>
    </cofactor>
</comment>
<dbReference type="GO" id="GO:0016491">
    <property type="term" value="F:oxidoreductase activity"/>
    <property type="evidence" value="ECO:0007669"/>
    <property type="project" value="UniProtKB-KW"/>
</dbReference>
<dbReference type="PROSITE" id="PS00595">
    <property type="entry name" value="AA_TRANSFER_CLASS_5"/>
    <property type="match status" value="1"/>
</dbReference>
<evidence type="ECO:0000256" key="7">
    <source>
        <dbReference type="RuleBase" id="RU004504"/>
    </source>
</evidence>
<keyword evidence="9" id="KW-0560">Oxidoreductase</keyword>
<dbReference type="SUPFAM" id="SSF53383">
    <property type="entry name" value="PLP-dependent transferases"/>
    <property type="match status" value="1"/>
</dbReference>
<dbReference type="InterPro" id="IPR015421">
    <property type="entry name" value="PyrdxlP-dep_Trfase_major"/>
</dbReference>
<dbReference type="InterPro" id="IPR015422">
    <property type="entry name" value="PyrdxlP-dep_Trfase_small"/>
</dbReference>
<reference evidence="9 10" key="1">
    <citation type="submission" date="2019-02" db="EMBL/GenBank/DDBJ databases">
        <title>Deep-cultivation of Planctomycetes and their phenomic and genomic characterization uncovers novel biology.</title>
        <authorList>
            <person name="Wiegand S."/>
            <person name="Jogler M."/>
            <person name="Boedeker C."/>
            <person name="Pinto D."/>
            <person name="Vollmers J."/>
            <person name="Rivas-Marin E."/>
            <person name="Kohn T."/>
            <person name="Peeters S.H."/>
            <person name="Heuer A."/>
            <person name="Rast P."/>
            <person name="Oberbeckmann S."/>
            <person name="Bunk B."/>
            <person name="Jeske O."/>
            <person name="Meyerdierks A."/>
            <person name="Storesund J.E."/>
            <person name="Kallscheuer N."/>
            <person name="Luecker S."/>
            <person name="Lage O.M."/>
            <person name="Pohl T."/>
            <person name="Merkel B.J."/>
            <person name="Hornburger P."/>
            <person name="Mueller R.-W."/>
            <person name="Bruemmer F."/>
            <person name="Labrenz M."/>
            <person name="Spormann A.M."/>
            <person name="Op den Camp H."/>
            <person name="Overmann J."/>
            <person name="Amann R."/>
            <person name="Jetten M.S.M."/>
            <person name="Mascher T."/>
            <person name="Medema M.H."/>
            <person name="Devos D.P."/>
            <person name="Kaster A.-K."/>
            <person name="Ovreas L."/>
            <person name="Rohde M."/>
            <person name="Galperin M.Y."/>
            <person name="Jogler C."/>
        </authorList>
    </citation>
    <scope>NUCLEOTIDE SEQUENCE [LARGE SCALE GENOMIC DNA]</scope>
    <source>
        <strain evidence="9 10">KS4</strain>
    </source>
</reference>
<evidence type="ECO:0000256" key="2">
    <source>
        <dbReference type="ARBA" id="ARBA00009236"/>
    </source>
</evidence>
<dbReference type="Proteomes" id="UP000317369">
    <property type="component" value="Chromosome"/>
</dbReference>
<dbReference type="GO" id="GO:0008453">
    <property type="term" value="F:alanine-glyoxylate transaminase activity"/>
    <property type="evidence" value="ECO:0007669"/>
    <property type="project" value="TreeGrafter"/>
</dbReference>
<evidence type="ECO:0000313" key="9">
    <source>
        <dbReference type="EMBL" id="QDU32640.1"/>
    </source>
</evidence>
<evidence type="ECO:0000259" key="8">
    <source>
        <dbReference type="Pfam" id="PF00266"/>
    </source>
</evidence>
<protein>
    <submittedName>
        <fullName evidence="9">Soluble hydrogenase 42 kDa subunit</fullName>
        <ecNumber evidence="9">1.12.-.-</ecNumber>
    </submittedName>
</protein>
<dbReference type="PIRSF" id="PIRSF000524">
    <property type="entry name" value="SPT"/>
    <property type="match status" value="1"/>
</dbReference>
<dbReference type="InterPro" id="IPR015424">
    <property type="entry name" value="PyrdxlP-dep_Trfase"/>
</dbReference>